<gene>
    <name evidence="1" type="ORF">HDA44_003703</name>
</gene>
<organism evidence="1 2">
    <name type="scientific">Kribbella solani</name>
    <dbReference type="NCBI Taxonomy" id="236067"/>
    <lineage>
        <taxon>Bacteria</taxon>
        <taxon>Bacillati</taxon>
        <taxon>Actinomycetota</taxon>
        <taxon>Actinomycetes</taxon>
        <taxon>Propionibacteriales</taxon>
        <taxon>Kribbellaceae</taxon>
        <taxon>Kribbella</taxon>
    </lineage>
</organism>
<evidence type="ECO:0000313" key="2">
    <source>
        <dbReference type="Proteomes" id="UP000558997"/>
    </source>
</evidence>
<evidence type="ECO:0000313" key="1">
    <source>
        <dbReference type="EMBL" id="MBB5980362.1"/>
    </source>
</evidence>
<sequence>MKGAFLISVGEGFFSEIVESFVAEGADYTAEFGARSS</sequence>
<proteinExistence type="predicted"/>
<dbReference type="Proteomes" id="UP000558997">
    <property type="component" value="Unassembled WGS sequence"/>
</dbReference>
<dbReference type="EMBL" id="JACHNF010000001">
    <property type="protein sequence ID" value="MBB5980362.1"/>
    <property type="molecule type" value="Genomic_DNA"/>
</dbReference>
<dbReference type="AlphaFoldDB" id="A0A841DP66"/>
<protein>
    <submittedName>
        <fullName evidence="1">Uncharacterized protein</fullName>
    </submittedName>
</protein>
<name>A0A841DP66_9ACTN</name>
<accession>A0A841DP66</accession>
<reference evidence="1 2" key="1">
    <citation type="submission" date="2020-08" db="EMBL/GenBank/DDBJ databases">
        <title>Sequencing the genomes of 1000 actinobacteria strains.</title>
        <authorList>
            <person name="Klenk H.-P."/>
        </authorList>
    </citation>
    <scope>NUCLEOTIDE SEQUENCE [LARGE SCALE GENOMIC DNA]</scope>
    <source>
        <strain evidence="1 2">DSM 17294</strain>
    </source>
</reference>
<comment type="caution">
    <text evidence="1">The sequence shown here is derived from an EMBL/GenBank/DDBJ whole genome shotgun (WGS) entry which is preliminary data.</text>
</comment>
<keyword evidence="2" id="KW-1185">Reference proteome</keyword>